<feature type="transmembrane region" description="Helical" evidence="1">
    <location>
        <begin position="255"/>
        <end position="275"/>
    </location>
</feature>
<organism evidence="2 3">
    <name type="scientific">Trichinella zimbabwensis</name>
    <dbReference type="NCBI Taxonomy" id="268475"/>
    <lineage>
        <taxon>Eukaryota</taxon>
        <taxon>Metazoa</taxon>
        <taxon>Ecdysozoa</taxon>
        <taxon>Nematoda</taxon>
        <taxon>Enoplea</taxon>
        <taxon>Dorylaimia</taxon>
        <taxon>Trichinellida</taxon>
        <taxon>Trichinellidae</taxon>
        <taxon>Trichinella</taxon>
    </lineage>
</organism>
<gene>
    <name evidence="2" type="ORF">T11_10848</name>
</gene>
<sequence>MPNDEYFVLVIKLISQLCYVEQLIFAKDICNFLQLLDVLLLLLAHVLYEDLLTEVLIFLSEFCSTGPIFQPSMQATMIIPQSQQSSSSWCIIYQISCKLELANAYHLLLHRTVLLVVVVVVVCVDLPFRHVGYMVLKRQRMRDALTLLTVTPYRRILVDLFGLTVAPESCPGHACISSAIFSVHRQSLSIYFQERVEQIVHNIAAPDHQCRIKIPPYLLHSLTHSHLHTSFLSLQNNSTGSIASSHIAFSFQQSVLISFIFAFGSFPSDIFLLLFSSGERFLPNQQYVSFFDKLTKAMRASFPSEDCSRFSLRLRQLLIPDLRVPP</sequence>
<keyword evidence="1" id="KW-1133">Transmembrane helix</keyword>
<proteinExistence type="predicted"/>
<keyword evidence="3" id="KW-1185">Reference proteome</keyword>
<protein>
    <submittedName>
        <fullName evidence="2">Uncharacterized protein</fullName>
    </submittedName>
</protein>
<dbReference type="Proteomes" id="UP000055024">
    <property type="component" value="Unassembled WGS sequence"/>
</dbReference>
<name>A0A0V1H3A8_9BILA</name>
<keyword evidence="1" id="KW-0472">Membrane</keyword>
<dbReference type="STRING" id="268475.A0A0V1H3A8"/>
<evidence type="ECO:0000256" key="1">
    <source>
        <dbReference type="SAM" id="Phobius"/>
    </source>
</evidence>
<comment type="caution">
    <text evidence="2">The sequence shown here is derived from an EMBL/GenBank/DDBJ whole genome shotgun (WGS) entry which is preliminary data.</text>
</comment>
<keyword evidence="1" id="KW-0812">Transmembrane</keyword>
<dbReference type="AlphaFoldDB" id="A0A0V1H3A8"/>
<accession>A0A0V1H3A8</accession>
<evidence type="ECO:0000313" key="3">
    <source>
        <dbReference type="Proteomes" id="UP000055024"/>
    </source>
</evidence>
<reference evidence="2 3" key="1">
    <citation type="submission" date="2015-01" db="EMBL/GenBank/DDBJ databases">
        <title>Evolution of Trichinella species and genotypes.</title>
        <authorList>
            <person name="Korhonen P.K."/>
            <person name="Edoardo P."/>
            <person name="Giuseppe L.R."/>
            <person name="Gasser R.B."/>
        </authorList>
    </citation>
    <scope>NUCLEOTIDE SEQUENCE [LARGE SCALE GENOMIC DNA]</scope>
    <source>
        <strain evidence="2">ISS1029</strain>
    </source>
</reference>
<dbReference type="EMBL" id="JYDP01000146">
    <property type="protein sequence ID" value="KRZ05112.1"/>
    <property type="molecule type" value="Genomic_DNA"/>
</dbReference>
<feature type="transmembrane region" description="Helical" evidence="1">
    <location>
        <begin position="108"/>
        <end position="128"/>
    </location>
</feature>
<evidence type="ECO:0000313" key="2">
    <source>
        <dbReference type="EMBL" id="KRZ05112.1"/>
    </source>
</evidence>